<accession>A0A562NY79</accession>
<name>A0A562NY79_9RHOB</name>
<evidence type="ECO:0000313" key="3">
    <source>
        <dbReference type="EMBL" id="TWI37033.1"/>
    </source>
</evidence>
<dbReference type="Proteomes" id="UP000316225">
    <property type="component" value="Unassembled WGS sequence"/>
</dbReference>
<gene>
    <name evidence="3" type="ORF">IQ24_00824</name>
</gene>
<evidence type="ECO:0000313" key="4">
    <source>
        <dbReference type="Proteomes" id="UP000316225"/>
    </source>
</evidence>
<dbReference type="Gene3D" id="2.40.128.270">
    <property type="match status" value="1"/>
</dbReference>
<dbReference type="InterPro" id="IPR005184">
    <property type="entry name" value="DUF306_Meta_HslJ"/>
</dbReference>
<evidence type="ECO:0000256" key="1">
    <source>
        <dbReference type="SAM" id="SignalP"/>
    </source>
</evidence>
<dbReference type="InterPro" id="IPR038670">
    <property type="entry name" value="HslJ-like_sf"/>
</dbReference>
<comment type="caution">
    <text evidence="3">The sequence shown here is derived from an EMBL/GenBank/DDBJ whole genome shotgun (WGS) entry which is preliminary data.</text>
</comment>
<feature type="chain" id="PRO_5021750358" evidence="1">
    <location>
        <begin position="21"/>
        <end position="132"/>
    </location>
</feature>
<keyword evidence="4" id="KW-1185">Reference proteome</keyword>
<dbReference type="AlphaFoldDB" id="A0A562NY79"/>
<reference evidence="3 4" key="1">
    <citation type="journal article" date="2015" name="Stand. Genomic Sci.">
        <title>Genomic Encyclopedia of Bacterial and Archaeal Type Strains, Phase III: the genomes of soil and plant-associated and newly described type strains.</title>
        <authorList>
            <person name="Whitman W.B."/>
            <person name="Woyke T."/>
            <person name="Klenk H.P."/>
            <person name="Zhou Y."/>
            <person name="Lilburn T.G."/>
            <person name="Beck B.J."/>
            <person name="De Vos P."/>
            <person name="Vandamme P."/>
            <person name="Eisen J.A."/>
            <person name="Garrity G."/>
            <person name="Hugenholtz P."/>
            <person name="Kyrpides N.C."/>
        </authorList>
    </citation>
    <scope>NUCLEOTIDE SEQUENCE [LARGE SCALE GENOMIC DNA]</scope>
    <source>
        <strain evidence="3 4">CGMCC 1.5364</strain>
    </source>
</reference>
<sequence>MKQLLIAASLVALSACSVLSENSNAIPGSYRLVDIDGETLTGTATARIEINGAISGQGPCNMFSGANRAALPTLDYAALATTRRACIIEGGEGRFLTALAAVREASTTGDRLVMRGPGVTMTWQRVSDLPAQ</sequence>
<dbReference type="EMBL" id="VLKU01000002">
    <property type="protein sequence ID" value="TWI37033.1"/>
    <property type="molecule type" value="Genomic_DNA"/>
</dbReference>
<dbReference type="OrthoDB" id="7777568at2"/>
<feature type="signal peptide" evidence="1">
    <location>
        <begin position="1"/>
        <end position="20"/>
    </location>
</feature>
<keyword evidence="3" id="KW-0346">Stress response</keyword>
<proteinExistence type="predicted"/>
<feature type="domain" description="DUF306" evidence="2">
    <location>
        <begin position="27"/>
        <end position="116"/>
    </location>
</feature>
<dbReference type="PROSITE" id="PS51257">
    <property type="entry name" value="PROKAR_LIPOPROTEIN"/>
    <property type="match status" value="1"/>
</dbReference>
<dbReference type="Pfam" id="PF03724">
    <property type="entry name" value="META"/>
    <property type="match status" value="1"/>
</dbReference>
<protein>
    <submittedName>
        <fullName evidence="3">Heat shock protein HslJ</fullName>
    </submittedName>
</protein>
<organism evidence="3 4">
    <name type="scientific">Paracoccus sulfuroxidans</name>
    <dbReference type="NCBI Taxonomy" id="384678"/>
    <lineage>
        <taxon>Bacteria</taxon>
        <taxon>Pseudomonadati</taxon>
        <taxon>Pseudomonadota</taxon>
        <taxon>Alphaproteobacteria</taxon>
        <taxon>Rhodobacterales</taxon>
        <taxon>Paracoccaceae</taxon>
        <taxon>Paracoccus</taxon>
    </lineage>
</organism>
<keyword evidence="1" id="KW-0732">Signal</keyword>
<evidence type="ECO:0000259" key="2">
    <source>
        <dbReference type="Pfam" id="PF03724"/>
    </source>
</evidence>
<dbReference type="RefSeq" id="WP_145396503.1">
    <property type="nucleotide sequence ID" value="NZ_VLKU01000002.1"/>
</dbReference>